<accession>A0ABT5LAP6</accession>
<feature type="transmembrane region" description="Helical" evidence="1">
    <location>
        <begin position="130"/>
        <end position="149"/>
    </location>
</feature>
<evidence type="ECO:0008006" key="4">
    <source>
        <dbReference type="Google" id="ProtNLM"/>
    </source>
</evidence>
<keyword evidence="3" id="KW-1185">Reference proteome</keyword>
<name>A0ABT5LAP6_9MOLU</name>
<comment type="caution">
    <text evidence="2">The sequence shown here is derived from an EMBL/GenBank/DDBJ whole genome shotgun (WGS) entry which is preliminary data.</text>
</comment>
<dbReference type="EMBL" id="JANHJP010000008">
    <property type="protein sequence ID" value="MDC9032209.1"/>
    <property type="molecule type" value="Genomic_DNA"/>
</dbReference>
<evidence type="ECO:0000313" key="3">
    <source>
        <dbReference type="Proteomes" id="UP001221763"/>
    </source>
</evidence>
<keyword evidence="1" id="KW-0472">Membrane</keyword>
<organism evidence="2 3">
    <name type="scientific">Columbia Basin potato purple top phytoplasma</name>
    <dbReference type="NCBI Taxonomy" id="307134"/>
    <lineage>
        <taxon>Bacteria</taxon>
        <taxon>Bacillati</taxon>
        <taxon>Mycoplasmatota</taxon>
        <taxon>Mollicutes</taxon>
        <taxon>Acholeplasmatales</taxon>
        <taxon>Acholeplasmataceae</taxon>
        <taxon>Candidatus Phytoplasma</taxon>
        <taxon>16SrVI (Clover proliferation group)</taxon>
    </lineage>
</organism>
<keyword evidence="1" id="KW-1133">Transmembrane helix</keyword>
<feature type="transmembrane region" description="Helical" evidence="1">
    <location>
        <begin position="169"/>
        <end position="185"/>
    </location>
</feature>
<dbReference type="Proteomes" id="UP001221763">
    <property type="component" value="Unassembled WGS sequence"/>
</dbReference>
<evidence type="ECO:0000256" key="1">
    <source>
        <dbReference type="SAM" id="Phobius"/>
    </source>
</evidence>
<reference evidence="2 3" key="1">
    <citation type="journal article" date="2023" name="Plant">
        <title>Draft Genome Sequence Resource of CBPPT1, a 'Candidatus Phytoplasma trifolii'-Related Strain Associated with Potato Purple Top Disease in the Columbia Basin, U.S.A.</title>
        <authorList>
            <person name="Wei W."/>
            <person name="Shao J."/>
            <person name="Bottner-Parker K.D."/>
            <person name="Zhao Y."/>
        </authorList>
    </citation>
    <scope>NUCLEOTIDE SEQUENCE [LARGE SCALE GENOMIC DNA]</scope>
    <source>
        <strain evidence="2 3">CBPPT1</strain>
    </source>
</reference>
<gene>
    <name evidence="2" type="ORF">M8044_000431</name>
</gene>
<feature type="transmembrane region" description="Helical" evidence="1">
    <location>
        <begin position="42"/>
        <end position="65"/>
    </location>
</feature>
<protein>
    <recommendedName>
        <fullName evidence="4">Sequence-variable mosaic (SVM) signal sequence domain-containing protein</fullName>
    </recommendedName>
</protein>
<dbReference type="RefSeq" id="WP_273585407.1">
    <property type="nucleotide sequence ID" value="NZ_JANHJP010000008.1"/>
</dbReference>
<feature type="transmembrane region" description="Helical" evidence="1">
    <location>
        <begin position="102"/>
        <end position="118"/>
    </location>
</feature>
<keyword evidence="1" id="KW-0812">Transmembrane</keyword>
<evidence type="ECO:0000313" key="2">
    <source>
        <dbReference type="EMBL" id="MDC9032209.1"/>
    </source>
</evidence>
<feature type="transmembrane region" description="Helical" evidence="1">
    <location>
        <begin position="12"/>
        <end position="30"/>
    </location>
</feature>
<proteinExistence type="predicted"/>
<feature type="transmembrane region" description="Helical" evidence="1">
    <location>
        <begin position="77"/>
        <end position="96"/>
    </location>
</feature>
<sequence length="196" mass="23837">MKKILNESRKKTIFFYICLVISIIALYSGIMSAFHKDSKRKFFSLGLFTRQNTFFVNLVLFCHFFKKKINSKFLSYLDFNCFVNCIVVFIFCFTKYETGPYFFEHKLLPLTFCFYYLFIDQNFILWNEFYTGFIYVLTYSLISIIIYYFKKDLFPYLKECEPYTLLQKLTFIFSSFCSIILFTFFKSKRLKCEYNL</sequence>